<dbReference type="PANTHER" id="PTHR30413">
    <property type="entry name" value="INNER MEMBRANE TRANSPORT PERMEASE"/>
    <property type="match status" value="1"/>
</dbReference>
<feature type="transmembrane region" description="Helical" evidence="9">
    <location>
        <begin position="59"/>
        <end position="89"/>
    </location>
</feature>
<keyword evidence="5 9" id="KW-0812">Transmembrane</keyword>
<name>A0A143HMG7_MICTH</name>
<proteinExistence type="inferred from homology"/>
<feature type="transmembrane region" description="Helical" evidence="9">
    <location>
        <begin position="95"/>
        <end position="119"/>
    </location>
</feature>
<dbReference type="PANTHER" id="PTHR30413:SF10">
    <property type="entry name" value="CAPSULE POLYSACCHARIDE EXPORT INNER-MEMBRANE PROTEIN CTRC"/>
    <property type="match status" value="1"/>
</dbReference>
<keyword evidence="7" id="KW-0625">Polysaccharide transport</keyword>
<evidence type="ECO:0000256" key="2">
    <source>
        <dbReference type="ARBA" id="ARBA00007783"/>
    </source>
</evidence>
<evidence type="ECO:0000256" key="8">
    <source>
        <dbReference type="ARBA" id="ARBA00023136"/>
    </source>
</evidence>
<dbReference type="GO" id="GO:0015774">
    <property type="term" value="P:polysaccharide transport"/>
    <property type="evidence" value="ECO:0007669"/>
    <property type="project" value="UniProtKB-KW"/>
</dbReference>
<feature type="transmembrane region" description="Helical" evidence="9">
    <location>
        <begin position="182"/>
        <end position="203"/>
    </location>
</feature>
<keyword evidence="4" id="KW-1003">Cell membrane</keyword>
<evidence type="ECO:0000256" key="3">
    <source>
        <dbReference type="ARBA" id="ARBA00022448"/>
    </source>
</evidence>
<keyword evidence="8 9" id="KW-0472">Membrane</keyword>
<dbReference type="AlphaFoldDB" id="A0A143HMG7"/>
<evidence type="ECO:0000256" key="9">
    <source>
        <dbReference type="SAM" id="Phobius"/>
    </source>
</evidence>
<keyword evidence="3" id="KW-0813">Transport</keyword>
<comment type="similarity">
    <text evidence="2">Belongs to the ABC-2 integral membrane protein family.</text>
</comment>
<evidence type="ECO:0000256" key="5">
    <source>
        <dbReference type="ARBA" id="ARBA00022692"/>
    </source>
</evidence>
<feature type="domain" description="ABC-2 type transporter transmembrane" evidence="10">
    <location>
        <begin position="2"/>
        <end position="174"/>
    </location>
</feature>
<keyword evidence="7" id="KW-0762">Sugar transport</keyword>
<dbReference type="GO" id="GO:0005886">
    <property type="term" value="C:plasma membrane"/>
    <property type="evidence" value="ECO:0007669"/>
    <property type="project" value="UniProtKB-SubCell"/>
</dbReference>
<comment type="subcellular location">
    <subcellularLocation>
        <location evidence="1">Cell membrane</location>
        <topology evidence="1">Multi-pass membrane protein</topology>
    </subcellularLocation>
</comment>
<organism evidence="11 12">
    <name type="scientific">Microbulbifer thermotolerans</name>
    <dbReference type="NCBI Taxonomy" id="252514"/>
    <lineage>
        <taxon>Bacteria</taxon>
        <taxon>Pseudomonadati</taxon>
        <taxon>Pseudomonadota</taxon>
        <taxon>Gammaproteobacteria</taxon>
        <taxon>Cellvibrionales</taxon>
        <taxon>Microbulbiferaceae</taxon>
        <taxon>Microbulbifer</taxon>
    </lineage>
</organism>
<evidence type="ECO:0000259" key="10">
    <source>
        <dbReference type="Pfam" id="PF01061"/>
    </source>
</evidence>
<dbReference type="GO" id="GO:0140359">
    <property type="term" value="F:ABC-type transporter activity"/>
    <property type="evidence" value="ECO:0007669"/>
    <property type="project" value="InterPro"/>
</dbReference>
<dbReference type="STRING" id="252514.A3224_08795"/>
<dbReference type="Proteomes" id="UP000076077">
    <property type="component" value="Chromosome"/>
</dbReference>
<sequence length="216" mass="24849">MVVFYLVFGLLMQRGGQGFIAYLLTGLVPFQWFAKTVNQTANSIVAGRGLMNKVRISPLFFPLVGVVQNLSKQFFLFIVLFIFLVLYGISPTIHWLAIFPIIIVQLLVIILVSCFIAMLIPFLRDLINLVPTGIQFVMFSSGIFFKPEKIPEEWRDLFFINPMANLLHQYRVVFLEASWPDWAALFYLTVGTLILLSITLHFYKIFEGRFARVVLE</sequence>
<evidence type="ECO:0000313" key="11">
    <source>
        <dbReference type="EMBL" id="AMX02670.1"/>
    </source>
</evidence>
<evidence type="ECO:0000256" key="4">
    <source>
        <dbReference type="ARBA" id="ARBA00022475"/>
    </source>
</evidence>
<reference evidence="12" key="1">
    <citation type="submission" date="2016-03" db="EMBL/GenBank/DDBJ databases">
        <authorList>
            <person name="Lee Y.-S."/>
            <person name="Choi Y.-L."/>
        </authorList>
    </citation>
    <scope>NUCLEOTIDE SEQUENCE [LARGE SCALE GENOMIC DNA]</scope>
    <source>
        <strain evidence="12">DAU221</strain>
    </source>
</reference>
<evidence type="ECO:0000313" key="12">
    <source>
        <dbReference type="Proteomes" id="UP000076077"/>
    </source>
</evidence>
<dbReference type="Pfam" id="PF01061">
    <property type="entry name" value="ABC2_membrane"/>
    <property type="match status" value="1"/>
</dbReference>
<protein>
    <recommendedName>
        <fullName evidence="10">ABC-2 type transporter transmembrane domain-containing protein</fullName>
    </recommendedName>
</protein>
<gene>
    <name evidence="11" type="ORF">A3224_08795</name>
</gene>
<dbReference type="KEGG" id="mthd:A3224_08795"/>
<dbReference type="InterPro" id="IPR013525">
    <property type="entry name" value="ABC2_TM"/>
</dbReference>
<evidence type="ECO:0000256" key="1">
    <source>
        <dbReference type="ARBA" id="ARBA00004651"/>
    </source>
</evidence>
<keyword evidence="6 9" id="KW-1133">Transmembrane helix</keyword>
<feature type="transmembrane region" description="Helical" evidence="9">
    <location>
        <begin position="126"/>
        <end position="145"/>
    </location>
</feature>
<evidence type="ECO:0000256" key="6">
    <source>
        <dbReference type="ARBA" id="ARBA00022989"/>
    </source>
</evidence>
<keyword evidence="12" id="KW-1185">Reference proteome</keyword>
<accession>A0A143HMG7</accession>
<feature type="transmembrane region" description="Helical" evidence="9">
    <location>
        <begin position="20"/>
        <end position="38"/>
    </location>
</feature>
<dbReference type="GO" id="GO:0015920">
    <property type="term" value="P:lipopolysaccharide transport"/>
    <property type="evidence" value="ECO:0007669"/>
    <property type="project" value="TreeGrafter"/>
</dbReference>
<dbReference type="EMBL" id="CP014864">
    <property type="protein sequence ID" value="AMX02670.1"/>
    <property type="molecule type" value="Genomic_DNA"/>
</dbReference>
<evidence type="ECO:0000256" key="7">
    <source>
        <dbReference type="ARBA" id="ARBA00023047"/>
    </source>
</evidence>